<evidence type="ECO:0000313" key="1">
    <source>
        <dbReference type="EMBL" id="SPX12288.1"/>
    </source>
</evidence>
<gene>
    <name evidence="1" type="primary">yjjK_3</name>
    <name evidence="1" type="ORF">NCTC9073_03652</name>
</gene>
<sequence length="75" mass="8703">MISGQEQPDSGTITLGETVKLASVDQFRDSMDNSKNRLGRSFRRAGYYEDRQHRDAKPRLRGRFNFKGLIRVNAW</sequence>
<dbReference type="Proteomes" id="UP000250780">
    <property type="component" value="Unassembled WGS sequence"/>
</dbReference>
<dbReference type="EMBL" id="UASD01000008">
    <property type="protein sequence ID" value="SPX12288.1"/>
    <property type="molecule type" value="Genomic_DNA"/>
</dbReference>
<dbReference type="Gene3D" id="3.40.50.300">
    <property type="entry name" value="P-loop containing nucleotide triphosphate hydrolases"/>
    <property type="match status" value="1"/>
</dbReference>
<proteinExistence type="predicted"/>
<dbReference type="InterPro" id="IPR027417">
    <property type="entry name" value="P-loop_NTPase"/>
</dbReference>
<dbReference type="AlphaFoldDB" id="A0A2X1Q090"/>
<reference evidence="1 2" key="1">
    <citation type="submission" date="2018-06" db="EMBL/GenBank/DDBJ databases">
        <authorList>
            <consortium name="Pathogen Informatics"/>
            <person name="Doyle S."/>
        </authorList>
    </citation>
    <scope>NUCLEOTIDE SEQUENCE [LARGE SCALE GENOMIC DNA]</scope>
    <source>
        <strain evidence="1 2">NCTC9073</strain>
    </source>
</reference>
<keyword evidence="1" id="KW-0547">Nucleotide-binding</keyword>
<keyword evidence="1" id="KW-0067">ATP-binding</keyword>
<protein>
    <submittedName>
        <fullName evidence="1">Putative ABC transporter ATP-binding protein YjjK</fullName>
    </submittedName>
</protein>
<organism evidence="1 2">
    <name type="scientific">Escherichia coli</name>
    <dbReference type="NCBI Taxonomy" id="562"/>
    <lineage>
        <taxon>Bacteria</taxon>
        <taxon>Pseudomonadati</taxon>
        <taxon>Pseudomonadota</taxon>
        <taxon>Gammaproteobacteria</taxon>
        <taxon>Enterobacterales</taxon>
        <taxon>Enterobacteriaceae</taxon>
        <taxon>Escherichia</taxon>
    </lineage>
</organism>
<evidence type="ECO:0000313" key="2">
    <source>
        <dbReference type="Proteomes" id="UP000250780"/>
    </source>
</evidence>
<dbReference type="GO" id="GO:0005524">
    <property type="term" value="F:ATP binding"/>
    <property type="evidence" value="ECO:0007669"/>
    <property type="project" value="UniProtKB-KW"/>
</dbReference>
<name>A0A2X1Q090_ECOLX</name>
<accession>A0A2X1Q090</accession>